<evidence type="ECO:0000313" key="2">
    <source>
        <dbReference type="EMBL" id="KAF5889732.1"/>
    </source>
</evidence>
<accession>A0A8J4U5J1</accession>
<dbReference type="AlphaFoldDB" id="A0A8J4U5J1"/>
<dbReference type="OrthoDB" id="8942516at2759"/>
<feature type="non-terminal residue" evidence="2">
    <location>
        <position position="78"/>
    </location>
</feature>
<evidence type="ECO:0000256" key="1">
    <source>
        <dbReference type="SAM" id="MobiDB-lite"/>
    </source>
</evidence>
<gene>
    <name evidence="2" type="ORF">DAT39_020569</name>
</gene>
<reference evidence="2" key="1">
    <citation type="submission" date="2020-07" db="EMBL/GenBank/DDBJ databases">
        <title>Clarias magur genome sequencing, assembly and annotation.</title>
        <authorList>
            <person name="Kushwaha B."/>
            <person name="Kumar R."/>
            <person name="Das P."/>
            <person name="Joshi C.G."/>
            <person name="Kumar D."/>
            <person name="Nagpure N.S."/>
            <person name="Pandey M."/>
            <person name="Agarwal S."/>
            <person name="Srivastava S."/>
            <person name="Singh M."/>
            <person name="Sahoo L."/>
            <person name="Jayasankar P."/>
            <person name="Meher P.K."/>
            <person name="Koringa P.G."/>
            <person name="Iquebal M.A."/>
            <person name="Das S.P."/>
            <person name="Bit A."/>
            <person name="Patnaik S."/>
            <person name="Patel N."/>
            <person name="Shah T.M."/>
            <person name="Hinsu A."/>
            <person name="Jena J.K."/>
        </authorList>
    </citation>
    <scope>NUCLEOTIDE SEQUENCE</scope>
    <source>
        <strain evidence="2">CIFAMagur01</strain>
        <tissue evidence="2">Testis</tissue>
    </source>
</reference>
<feature type="region of interest" description="Disordered" evidence="1">
    <location>
        <begin position="1"/>
        <end position="26"/>
    </location>
</feature>
<proteinExistence type="predicted"/>
<dbReference type="EMBL" id="QNUK01000773">
    <property type="protein sequence ID" value="KAF5889732.1"/>
    <property type="molecule type" value="Genomic_DNA"/>
</dbReference>
<feature type="compositionally biased region" description="Basic and acidic residues" evidence="1">
    <location>
        <begin position="1"/>
        <end position="20"/>
    </location>
</feature>
<organism evidence="2 3">
    <name type="scientific">Clarias magur</name>
    <name type="common">Asian catfish</name>
    <name type="synonym">Macropteronotus magur</name>
    <dbReference type="NCBI Taxonomy" id="1594786"/>
    <lineage>
        <taxon>Eukaryota</taxon>
        <taxon>Metazoa</taxon>
        <taxon>Chordata</taxon>
        <taxon>Craniata</taxon>
        <taxon>Vertebrata</taxon>
        <taxon>Euteleostomi</taxon>
        <taxon>Actinopterygii</taxon>
        <taxon>Neopterygii</taxon>
        <taxon>Teleostei</taxon>
        <taxon>Ostariophysi</taxon>
        <taxon>Siluriformes</taxon>
        <taxon>Clariidae</taxon>
        <taxon>Clarias</taxon>
    </lineage>
</organism>
<comment type="caution">
    <text evidence="2">The sequence shown here is derived from an EMBL/GenBank/DDBJ whole genome shotgun (WGS) entry which is preliminary data.</text>
</comment>
<keyword evidence="3" id="KW-1185">Reference proteome</keyword>
<evidence type="ECO:0000313" key="3">
    <source>
        <dbReference type="Proteomes" id="UP000727407"/>
    </source>
</evidence>
<sequence>MRKEKENHSGSSGRDRDKKQKAASVTRALSWLSGSTLSRQTRKLFRSHTDLNTLSHAAHRDQEKDDEDDWVYEPQHYI</sequence>
<name>A0A8J4U5J1_CLAMG</name>
<dbReference type="Proteomes" id="UP000727407">
    <property type="component" value="Unassembled WGS sequence"/>
</dbReference>
<protein>
    <submittedName>
        <fullName evidence="2">NHS-like protein 1 isoform X10</fullName>
    </submittedName>
</protein>